<feature type="region of interest" description="Disordered" evidence="1">
    <location>
        <begin position="1"/>
        <end position="28"/>
    </location>
</feature>
<evidence type="ECO:0000256" key="1">
    <source>
        <dbReference type="SAM" id="MobiDB-lite"/>
    </source>
</evidence>
<protein>
    <submittedName>
        <fullName evidence="2">Uncharacterized protein</fullName>
    </submittedName>
</protein>
<reference evidence="3" key="1">
    <citation type="journal article" date="2011" name="Nature">
        <title>Genome sequence and analysis of the tuber crop potato.</title>
        <authorList>
            <consortium name="The Potato Genome Sequencing Consortium"/>
        </authorList>
    </citation>
    <scope>NUCLEOTIDE SEQUENCE [LARGE SCALE GENOMIC DNA]</scope>
    <source>
        <strain evidence="3">cv. DM1-3 516 R44</strain>
    </source>
</reference>
<dbReference type="HOGENOM" id="CLU_2626730_0_0_1"/>
<accession>M1D5A1</accession>
<dbReference type="InParanoid" id="M1D5A1"/>
<dbReference type="Gramene" id="PGSC0003DMT400081915">
    <property type="protein sequence ID" value="PGSC0003DMT400081915"/>
    <property type="gene ID" value="PGSC0003DMG401032158"/>
</dbReference>
<proteinExistence type="predicted"/>
<sequence length="78" mass="8699">MSTQAASPNSSSLVHTPHSSHLGTQRKQPLHLRVTKLAHENMTCAIHCSFINSAYFDLFSIVHLILAELTKYVVQINL</sequence>
<dbReference type="EnsemblPlants" id="PGSC0003DMT400081915">
    <property type="protein sequence ID" value="PGSC0003DMT400081915"/>
    <property type="gene ID" value="PGSC0003DMG401032158"/>
</dbReference>
<name>M1D5A1_SOLTU</name>
<evidence type="ECO:0000313" key="3">
    <source>
        <dbReference type="Proteomes" id="UP000011115"/>
    </source>
</evidence>
<dbReference type="AlphaFoldDB" id="M1D5A1"/>
<dbReference type="Proteomes" id="UP000011115">
    <property type="component" value="Unassembled WGS sequence"/>
</dbReference>
<dbReference type="PaxDb" id="4113-PGSC0003DMT400081915"/>
<evidence type="ECO:0000313" key="2">
    <source>
        <dbReference type="EnsemblPlants" id="PGSC0003DMT400081915"/>
    </source>
</evidence>
<feature type="compositionally biased region" description="Polar residues" evidence="1">
    <location>
        <begin position="1"/>
        <end position="27"/>
    </location>
</feature>
<organism evidence="2 3">
    <name type="scientific">Solanum tuberosum</name>
    <name type="common">Potato</name>
    <dbReference type="NCBI Taxonomy" id="4113"/>
    <lineage>
        <taxon>Eukaryota</taxon>
        <taxon>Viridiplantae</taxon>
        <taxon>Streptophyta</taxon>
        <taxon>Embryophyta</taxon>
        <taxon>Tracheophyta</taxon>
        <taxon>Spermatophyta</taxon>
        <taxon>Magnoliopsida</taxon>
        <taxon>eudicotyledons</taxon>
        <taxon>Gunneridae</taxon>
        <taxon>Pentapetalae</taxon>
        <taxon>asterids</taxon>
        <taxon>lamiids</taxon>
        <taxon>Solanales</taxon>
        <taxon>Solanaceae</taxon>
        <taxon>Solanoideae</taxon>
        <taxon>Solaneae</taxon>
        <taxon>Solanum</taxon>
    </lineage>
</organism>
<reference evidence="2" key="2">
    <citation type="submission" date="2015-06" db="UniProtKB">
        <authorList>
            <consortium name="EnsemblPlants"/>
        </authorList>
    </citation>
    <scope>IDENTIFICATION</scope>
    <source>
        <strain evidence="2">DM1-3 516 R44</strain>
    </source>
</reference>
<keyword evidence="3" id="KW-1185">Reference proteome</keyword>